<proteinExistence type="predicted"/>
<sequence>MASQASLKELTKAVSAFIVSPTLAIPEDLIDTIEAYLRKHPKYDEATADRLQEELYALFEKHVRPNTYAAGAWIAILRRLLPMIHTPERVIFWMDSFKGMLTRQVYDKGVVDETTALLTDLVGLANEYSDQSEAEEEMNPIIQRIFVAWMERFYPATVEGLPGMEYNERMFRDGLIQFAKKRPKQFFASLNSFFVQKAHRKAALRFLCDYIQARPPHVYQVVEAPLFGNLLVCLQQDTSTAIISAALTALVMLLPNMPSSLVPYLPTLFNIYARILFWGQDKTQIQDILHLDLGKSTQWEVCHYVEGVENASVTHLSSYYTILYGLYPINFMDYIRKPQRYLRHANVANADDVEVQPTEIRQQSEQFRQRHFLHPNFYTLTIDSEKTDFGRFIKSEPSEVVAECMALCLSPESEFGTTVDAPATTIVQSPAAESEGEGILSMGSLANEPQNSSYSDNHAMRIGSLSQNLRKQSSYSSLTSHGVLTRVKSHESTPAEGTASPPHLPSSSSHTQLQDMIQSNKVIKSGLAQTIRRNDSEASLSLSHQDGPAERPPPSHDQASILSINNGTTQADKSLAEKAAADKDPQVQTQIAYLQRQNLMIQNDLSFERYQKQQHMAHIADLRRKQVTEAATEAETQKIILMNRNLKSRAEEAKNAEMQARKEAEKSRSLAKNWEATLSNKLKKLREELEKTDSELRQVKGELAASQEETDKLRKLICVAEVKELNWKQNAQFVELHTAEFDRLKSDVERLTISERDSQAKERERELQMESTAEAEAKTEEMRMKLASKELEMEQMRKVFASQLDVIRAELAQAQTDNRRPRTNFGGDIEGALSGSRAKQAELQKQYDLLKRKYTSLQSSVLDMESGNTPEQIRMDATSQAYPGQHAPAAQQTDDSIYPDELNMYDKLTSGQHVSGLPPPPPSTLPPRSSGGDTVASGSSNHTSTTMDHRYFGRVVGGAQKKVKDKHKDDDQGSISGKKKKSGLRGIRGLV</sequence>
<evidence type="ECO:0000313" key="2">
    <source>
        <dbReference type="Proteomes" id="UP001163324"/>
    </source>
</evidence>
<comment type="caution">
    <text evidence="1">The sequence shown here is derived from an EMBL/GenBank/DDBJ whole genome shotgun (WGS) entry which is preliminary data.</text>
</comment>
<name>A0ACC0V6K7_9HYPO</name>
<dbReference type="EMBL" id="CM047942">
    <property type="protein sequence ID" value="KAI9901566.1"/>
    <property type="molecule type" value="Genomic_DNA"/>
</dbReference>
<accession>A0ACC0V6K7</accession>
<reference evidence="1" key="1">
    <citation type="submission" date="2022-10" db="EMBL/GenBank/DDBJ databases">
        <title>Complete Genome of Trichothecium roseum strain YXFP-22015, a Plant Pathogen Isolated from Citrus.</title>
        <authorList>
            <person name="Wang Y."/>
            <person name="Zhu L."/>
        </authorList>
    </citation>
    <scope>NUCLEOTIDE SEQUENCE</scope>
    <source>
        <strain evidence="1">YXFP-22015</strain>
    </source>
</reference>
<protein>
    <submittedName>
        <fullName evidence="1">Uncharacterized protein</fullName>
    </submittedName>
</protein>
<keyword evidence="2" id="KW-1185">Reference proteome</keyword>
<evidence type="ECO:0000313" key="1">
    <source>
        <dbReference type="EMBL" id="KAI9901566.1"/>
    </source>
</evidence>
<gene>
    <name evidence="1" type="ORF">N3K66_003383</name>
</gene>
<dbReference type="Proteomes" id="UP001163324">
    <property type="component" value="Chromosome 3"/>
</dbReference>
<organism evidence="1 2">
    <name type="scientific">Trichothecium roseum</name>
    <dbReference type="NCBI Taxonomy" id="47278"/>
    <lineage>
        <taxon>Eukaryota</taxon>
        <taxon>Fungi</taxon>
        <taxon>Dikarya</taxon>
        <taxon>Ascomycota</taxon>
        <taxon>Pezizomycotina</taxon>
        <taxon>Sordariomycetes</taxon>
        <taxon>Hypocreomycetidae</taxon>
        <taxon>Hypocreales</taxon>
        <taxon>Hypocreales incertae sedis</taxon>
        <taxon>Trichothecium</taxon>
    </lineage>
</organism>